<reference evidence="3" key="1">
    <citation type="journal article" date="2022" name="ISME J.">
        <title>Genetic and phylogenetic analysis of dissimilatory iodate-reducing bacteria identifies potential niches across the world's oceans.</title>
        <authorList>
            <person name="Reyes-Umana V."/>
            <person name="Henning Z."/>
            <person name="Lee K."/>
            <person name="Barnum T.P."/>
            <person name="Coates J.D."/>
        </authorList>
    </citation>
    <scope>NUCLEOTIDE SEQUENCE [LARGE SCALE GENOMIC DNA]</scope>
    <source>
        <strain evidence="3">IR12</strain>
    </source>
</reference>
<name>A0A944H9D1_DENI1</name>
<proteinExistence type="predicted"/>
<feature type="domain" description="Spore protein YkvP/CgeB glycosyl transferase-like" evidence="1">
    <location>
        <begin position="203"/>
        <end position="349"/>
    </location>
</feature>
<dbReference type="Proteomes" id="UP000694660">
    <property type="component" value="Unassembled WGS sequence"/>
</dbReference>
<dbReference type="RefSeq" id="WP_214362265.1">
    <property type="nucleotide sequence ID" value="NZ_JAEKFT010000015.1"/>
</dbReference>
<protein>
    <submittedName>
        <fullName evidence="2">Glycosyltransferase</fullName>
    </submittedName>
</protein>
<accession>A0A944H9D1</accession>
<dbReference type="AlphaFoldDB" id="A0A944H9D1"/>
<sequence>MRVLVVGDWHSELHEEVVFRALSQLGHDVHGFKWHHYFSALPGWVGRVRHVLQRLQDKFVSGPLLSRINRDLLICIERLKPEVIFFYRGTHVTAATLREIRRQVRGVVLVGYNNDDPFAPHQPRYLWRHFLKAVPEYDLVLAYRHANLPEYRAAGARRVELLRSWYVPERNHPVTLSADERERFEADVVFVGHYEPDQRIDYLEEIVRQGFRLRLFGPGYDWNPVIRRSPWLRDQIPVQLVWGEDYNRALCGAKIALCFFSKLNRDTYTRRCFEIPATRTLMLSEYSDDLATLFEPGEEVALFATRDEMMAKIREYLADDALRSAVAHAGCQRVLEGRHDVGSRMEDVMAWVSSIQGGQTKQESVEA</sequence>
<dbReference type="SUPFAM" id="SSF53756">
    <property type="entry name" value="UDP-Glycosyltransferase/glycogen phosphorylase"/>
    <property type="match status" value="1"/>
</dbReference>
<evidence type="ECO:0000313" key="2">
    <source>
        <dbReference type="EMBL" id="MBT0962320.1"/>
    </source>
</evidence>
<dbReference type="InterPro" id="IPR055259">
    <property type="entry name" value="YkvP/CgeB_Glyco_trans-like"/>
</dbReference>
<organism evidence="2 3">
    <name type="scientific">Denitromonas iodatirespirans</name>
    <dbReference type="NCBI Taxonomy" id="2795389"/>
    <lineage>
        <taxon>Bacteria</taxon>
        <taxon>Pseudomonadati</taxon>
        <taxon>Pseudomonadota</taxon>
        <taxon>Betaproteobacteria</taxon>
        <taxon>Rhodocyclales</taxon>
        <taxon>Zoogloeaceae</taxon>
        <taxon>Denitromonas</taxon>
    </lineage>
</organism>
<evidence type="ECO:0000259" key="1">
    <source>
        <dbReference type="Pfam" id="PF13524"/>
    </source>
</evidence>
<comment type="caution">
    <text evidence="2">The sequence shown here is derived from an EMBL/GenBank/DDBJ whole genome shotgun (WGS) entry which is preliminary data.</text>
</comment>
<gene>
    <name evidence="2" type="ORF">I8J34_14160</name>
</gene>
<dbReference type="EMBL" id="JAEKFT010000015">
    <property type="protein sequence ID" value="MBT0962320.1"/>
    <property type="molecule type" value="Genomic_DNA"/>
</dbReference>
<keyword evidence="3" id="KW-1185">Reference proteome</keyword>
<evidence type="ECO:0000313" key="3">
    <source>
        <dbReference type="Proteomes" id="UP000694660"/>
    </source>
</evidence>
<dbReference type="Pfam" id="PF13524">
    <property type="entry name" value="Glyco_trans_1_2"/>
    <property type="match status" value="1"/>
</dbReference>